<evidence type="ECO:0000313" key="2">
    <source>
        <dbReference type="EMBL" id="CAB4832599.1"/>
    </source>
</evidence>
<protein>
    <submittedName>
        <fullName evidence="2">Unannotated protein</fullName>
    </submittedName>
</protein>
<organism evidence="2">
    <name type="scientific">freshwater metagenome</name>
    <dbReference type="NCBI Taxonomy" id="449393"/>
    <lineage>
        <taxon>unclassified sequences</taxon>
        <taxon>metagenomes</taxon>
        <taxon>ecological metagenomes</taxon>
    </lineage>
</organism>
<dbReference type="Gene3D" id="1.10.3380.30">
    <property type="match status" value="1"/>
</dbReference>
<dbReference type="SMART" id="SM01142">
    <property type="entry name" value="DSHCT"/>
    <property type="match status" value="1"/>
</dbReference>
<dbReference type="InterPro" id="IPR012961">
    <property type="entry name" value="Ski2/MTR4_C"/>
</dbReference>
<reference evidence="2" key="1">
    <citation type="submission" date="2020-05" db="EMBL/GenBank/DDBJ databases">
        <authorList>
            <person name="Chiriac C."/>
            <person name="Salcher M."/>
            <person name="Ghai R."/>
            <person name="Kavagutti S V."/>
        </authorList>
    </citation>
    <scope>NUCLEOTIDE SEQUENCE</scope>
</reference>
<dbReference type="EMBL" id="CAFABG010000117">
    <property type="protein sequence ID" value="CAB4832599.1"/>
    <property type="molecule type" value="Genomic_DNA"/>
</dbReference>
<sequence length="124" mass="13607">MIFESRSAENLAPKMPSPKVSSALTEVIAIWAQLEEIETQYGVKTQREPDAGFCWIAYKWASGGSLQSVLKGSDMSVGDFVRSTKQLIDLLNQIAGASQKLRPVCKDAVKRIDRGVVAYLMGEV</sequence>
<evidence type="ECO:0000259" key="1">
    <source>
        <dbReference type="SMART" id="SM01142"/>
    </source>
</evidence>
<gene>
    <name evidence="2" type="ORF">UFOPK3181_01104</name>
</gene>
<accession>A0A6J7AKA9</accession>
<name>A0A6J7AKA9_9ZZZZ</name>
<dbReference type="AlphaFoldDB" id="A0A6J7AKA9"/>
<dbReference type="Pfam" id="PF08148">
    <property type="entry name" value="DSHCT"/>
    <property type="match status" value="1"/>
</dbReference>
<feature type="domain" description="ATP-dependent RNA helicase Ski2/MTR4 C-terminal" evidence="1">
    <location>
        <begin position="1"/>
        <end position="122"/>
    </location>
</feature>
<proteinExistence type="predicted"/>